<name>A0ABS2MNA3_9FIRM</name>
<evidence type="ECO:0000259" key="1">
    <source>
        <dbReference type="PROSITE" id="PS51459"/>
    </source>
</evidence>
<feature type="domain" description="Fido" evidence="1">
    <location>
        <begin position="155"/>
        <end position="292"/>
    </location>
</feature>
<dbReference type="Pfam" id="PF02661">
    <property type="entry name" value="Fic"/>
    <property type="match status" value="1"/>
</dbReference>
<organism evidence="2 3">
    <name type="scientific">Fusibacter tunisiensis</name>
    <dbReference type="NCBI Taxonomy" id="1008308"/>
    <lineage>
        <taxon>Bacteria</taxon>
        <taxon>Bacillati</taxon>
        <taxon>Bacillota</taxon>
        <taxon>Clostridia</taxon>
        <taxon>Eubacteriales</taxon>
        <taxon>Eubacteriales Family XII. Incertae Sedis</taxon>
        <taxon>Fusibacter</taxon>
    </lineage>
</organism>
<evidence type="ECO:0000313" key="3">
    <source>
        <dbReference type="Proteomes" id="UP000767854"/>
    </source>
</evidence>
<proteinExistence type="predicted"/>
<sequence length="305" mass="35404">MRYMSITEASKKWQISDRRIRVLCSEGRIEGAVKFGRNWSIPYEAVKPTDARINLKKSYKGVAYDFSKIDEMKKKIDEYRPFSKRLADSLHEKLVIEWTYNSNAIEGNTLTLSETKVVLEGITIGGKSVVEHLEAINHRDAIVFLEELIGNNESLSEWNIKNIHGLILKEIDNQNAGKYRIENVVIGGATHIPPKHYEIDFLMQKLIMEYKEVWQSFHPVVRATLLHGEFVKIHPFIDGNGRTSRLLLNFELMKNGYTPIIIKKENRAQYYEVLDHAHTTMDYHPFLEFVAKLVIESEQLWLSLL</sequence>
<accession>A0ABS2MNA3</accession>
<dbReference type="RefSeq" id="WP_204661660.1">
    <property type="nucleotide sequence ID" value="NZ_JAFBDT010000002.1"/>
</dbReference>
<dbReference type="Gene3D" id="1.10.3290.10">
    <property type="entry name" value="Fido-like domain"/>
    <property type="match status" value="1"/>
</dbReference>
<dbReference type="Proteomes" id="UP000767854">
    <property type="component" value="Unassembled WGS sequence"/>
</dbReference>
<dbReference type="PANTHER" id="PTHR13504">
    <property type="entry name" value="FIDO DOMAIN-CONTAINING PROTEIN DDB_G0283145"/>
    <property type="match status" value="1"/>
</dbReference>
<comment type="caution">
    <text evidence="2">The sequence shown here is derived from an EMBL/GenBank/DDBJ whole genome shotgun (WGS) entry which is preliminary data.</text>
</comment>
<dbReference type="InterPro" id="IPR003812">
    <property type="entry name" value="Fido"/>
</dbReference>
<dbReference type="EMBL" id="JAFBDT010000002">
    <property type="protein sequence ID" value="MBM7560879.1"/>
    <property type="molecule type" value="Genomic_DNA"/>
</dbReference>
<keyword evidence="3" id="KW-1185">Reference proteome</keyword>
<protein>
    <submittedName>
        <fullName evidence="2">Fic family protein</fullName>
    </submittedName>
</protein>
<dbReference type="PROSITE" id="PS51459">
    <property type="entry name" value="FIDO"/>
    <property type="match status" value="1"/>
</dbReference>
<dbReference type="PANTHER" id="PTHR13504:SF38">
    <property type="entry name" value="FIDO DOMAIN-CONTAINING PROTEIN"/>
    <property type="match status" value="1"/>
</dbReference>
<reference evidence="2 3" key="1">
    <citation type="submission" date="2021-01" db="EMBL/GenBank/DDBJ databases">
        <title>Genomic Encyclopedia of Type Strains, Phase IV (KMG-IV): sequencing the most valuable type-strain genomes for metagenomic binning, comparative biology and taxonomic classification.</title>
        <authorList>
            <person name="Goeker M."/>
        </authorList>
    </citation>
    <scope>NUCLEOTIDE SEQUENCE [LARGE SCALE GENOMIC DNA]</scope>
    <source>
        <strain evidence="2 3">DSM 24436</strain>
    </source>
</reference>
<dbReference type="InterPro" id="IPR036597">
    <property type="entry name" value="Fido-like_dom_sf"/>
</dbReference>
<dbReference type="SUPFAM" id="SSF140931">
    <property type="entry name" value="Fic-like"/>
    <property type="match status" value="1"/>
</dbReference>
<evidence type="ECO:0000313" key="2">
    <source>
        <dbReference type="EMBL" id="MBM7560879.1"/>
    </source>
</evidence>
<dbReference type="InterPro" id="IPR040198">
    <property type="entry name" value="Fido_containing"/>
</dbReference>
<gene>
    <name evidence="2" type="ORF">JOC49_000393</name>
</gene>